<keyword evidence="2" id="KW-1185">Reference proteome</keyword>
<proteinExistence type="predicted"/>
<name>A0A936YW74_9BURK</name>
<comment type="caution">
    <text evidence="1">The sequence shown here is derived from an EMBL/GenBank/DDBJ whole genome shotgun (WGS) entry which is preliminary data.</text>
</comment>
<evidence type="ECO:0000313" key="1">
    <source>
        <dbReference type="EMBL" id="MBL0389789.1"/>
    </source>
</evidence>
<evidence type="ECO:0000313" key="2">
    <source>
        <dbReference type="Proteomes" id="UP000599109"/>
    </source>
</evidence>
<dbReference type="RefSeq" id="WP_201672386.1">
    <property type="nucleotide sequence ID" value="NZ_JAEQNE010000001.1"/>
</dbReference>
<organism evidence="1 2">
    <name type="scientific">Ramlibacter monticola</name>
    <dbReference type="NCBI Taxonomy" id="1926872"/>
    <lineage>
        <taxon>Bacteria</taxon>
        <taxon>Pseudomonadati</taxon>
        <taxon>Pseudomonadota</taxon>
        <taxon>Betaproteobacteria</taxon>
        <taxon>Burkholderiales</taxon>
        <taxon>Comamonadaceae</taxon>
        <taxon>Ramlibacter</taxon>
    </lineage>
</organism>
<dbReference type="Proteomes" id="UP000599109">
    <property type="component" value="Unassembled WGS sequence"/>
</dbReference>
<accession>A0A936YW74</accession>
<reference evidence="1 2" key="1">
    <citation type="journal article" date="2017" name="Int. J. Syst. Evol. Microbiol.">
        <title>Ramlibacter monticola sp. nov., isolated from forest soil.</title>
        <authorList>
            <person name="Chaudhary D.K."/>
            <person name="Kim J."/>
        </authorList>
    </citation>
    <scope>NUCLEOTIDE SEQUENCE [LARGE SCALE GENOMIC DNA]</scope>
    <source>
        <strain evidence="1 2">KACC 19175</strain>
    </source>
</reference>
<dbReference type="EMBL" id="JAEQNE010000001">
    <property type="protein sequence ID" value="MBL0389789.1"/>
    <property type="molecule type" value="Genomic_DNA"/>
</dbReference>
<protein>
    <submittedName>
        <fullName evidence="1">Uncharacterized protein</fullName>
    </submittedName>
</protein>
<gene>
    <name evidence="1" type="ORF">JJ685_01400</name>
</gene>
<sequence length="74" mass="8458">MQITYVSETWPETTYEIESDRFGSYTIRADGRVIKRVTAVTEYLDKPKWGSKKLELNAIEDAKAAIARFRSPTG</sequence>
<dbReference type="AlphaFoldDB" id="A0A936YW74"/>